<dbReference type="EMBL" id="NMUH01000078">
    <property type="protein sequence ID" value="MQL70758.1"/>
    <property type="molecule type" value="Genomic_DNA"/>
</dbReference>
<accession>A0A843TG08</accession>
<evidence type="ECO:0000313" key="1">
    <source>
        <dbReference type="EMBL" id="MQL70758.1"/>
    </source>
</evidence>
<protein>
    <submittedName>
        <fullName evidence="1">Uncharacterized protein</fullName>
    </submittedName>
</protein>
<keyword evidence="2" id="KW-1185">Reference proteome</keyword>
<dbReference type="AlphaFoldDB" id="A0A843TG08"/>
<sequence length="18" mass="2060">MKNQWSQMGLGKSDEHPS</sequence>
<comment type="caution">
    <text evidence="1">The sequence shown here is derived from an EMBL/GenBank/DDBJ whole genome shotgun (WGS) entry which is preliminary data.</text>
</comment>
<evidence type="ECO:0000313" key="2">
    <source>
        <dbReference type="Proteomes" id="UP000652761"/>
    </source>
</evidence>
<proteinExistence type="predicted"/>
<dbReference type="Proteomes" id="UP000652761">
    <property type="component" value="Unassembled WGS sequence"/>
</dbReference>
<name>A0A843TG08_COLES</name>
<gene>
    <name evidence="1" type="ORF">Taro_003074</name>
</gene>
<organism evidence="1 2">
    <name type="scientific">Colocasia esculenta</name>
    <name type="common">Wild taro</name>
    <name type="synonym">Arum esculentum</name>
    <dbReference type="NCBI Taxonomy" id="4460"/>
    <lineage>
        <taxon>Eukaryota</taxon>
        <taxon>Viridiplantae</taxon>
        <taxon>Streptophyta</taxon>
        <taxon>Embryophyta</taxon>
        <taxon>Tracheophyta</taxon>
        <taxon>Spermatophyta</taxon>
        <taxon>Magnoliopsida</taxon>
        <taxon>Liliopsida</taxon>
        <taxon>Araceae</taxon>
        <taxon>Aroideae</taxon>
        <taxon>Colocasieae</taxon>
        <taxon>Colocasia</taxon>
    </lineage>
</organism>
<reference evidence="1" key="1">
    <citation type="submission" date="2017-07" db="EMBL/GenBank/DDBJ databases">
        <title>Taro Niue Genome Assembly and Annotation.</title>
        <authorList>
            <person name="Atibalentja N."/>
            <person name="Keating K."/>
            <person name="Fields C.J."/>
        </authorList>
    </citation>
    <scope>NUCLEOTIDE SEQUENCE</scope>
    <source>
        <strain evidence="1">Niue_2</strain>
        <tissue evidence="1">Leaf</tissue>
    </source>
</reference>